<dbReference type="SMART" id="SM00382">
    <property type="entry name" value="AAA"/>
    <property type="match status" value="1"/>
</dbReference>
<protein>
    <recommendedName>
        <fullName evidence="4">Uncharacterized AAA domain-containing protein ycf46</fullName>
    </recommendedName>
</protein>
<dbReference type="SUPFAM" id="SSF52540">
    <property type="entry name" value="P-loop containing nucleoside triphosphate hydrolases"/>
    <property type="match status" value="1"/>
</dbReference>
<comment type="caution">
    <text evidence="6">The sequence shown here is derived from an EMBL/GenBank/DDBJ whole genome shotgun (WGS) entry which is preliminary data.</text>
</comment>
<dbReference type="PANTHER" id="PTHR42960">
    <property type="entry name" value="YCF46 PROTEIN"/>
    <property type="match status" value="1"/>
</dbReference>
<gene>
    <name evidence="6" type="ORF">QTN89_22080</name>
</gene>
<dbReference type="PANTHER" id="PTHR42960:SF1">
    <property type="entry name" value="YCF46 PROTEIN"/>
    <property type="match status" value="1"/>
</dbReference>
<dbReference type="InterPro" id="IPR003593">
    <property type="entry name" value="AAA+_ATPase"/>
</dbReference>
<dbReference type="InterPro" id="IPR003959">
    <property type="entry name" value="ATPase_AAA_core"/>
</dbReference>
<evidence type="ECO:0000256" key="2">
    <source>
        <dbReference type="ARBA" id="ARBA00022840"/>
    </source>
</evidence>
<dbReference type="RefSeq" id="WP_289165818.1">
    <property type="nucleotide sequence ID" value="NZ_JASZZN010000019.1"/>
</dbReference>
<reference evidence="6 7" key="1">
    <citation type="submission" date="2023-06" db="EMBL/GenBank/DDBJ databases">
        <title>Roseiconus lacunae JC819 isolated from Gulf of Mannar region, Tamil Nadu.</title>
        <authorList>
            <person name="Pk S."/>
            <person name="Ch S."/>
            <person name="Ch V.R."/>
        </authorList>
    </citation>
    <scope>NUCLEOTIDE SEQUENCE [LARGE SCALE GENOMIC DNA]</scope>
    <source>
        <strain evidence="6 7">JC819</strain>
    </source>
</reference>
<proteinExistence type="inferred from homology"/>
<keyword evidence="2" id="KW-0067">ATP-binding</keyword>
<dbReference type="Gene3D" id="3.40.50.300">
    <property type="entry name" value="P-loop containing nucleotide triphosphate hydrolases"/>
    <property type="match status" value="1"/>
</dbReference>
<evidence type="ECO:0000313" key="6">
    <source>
        <dbReference type="EMBL" id="MDM4018154.1"/>
    </source>
</evidence>
<comment type="similarity">
    <text evidence="3">Belongs to the AAA ATPase family. Highly divergent.</text>
</comment>
<dbReference type="InterPro" id="IPR027417">
    <property type="entry name" value="P-loop_NTPase"/>
</dbReference>
<name>A0ABT7PPE2_9BACT</name>
<evidence type="ECO:0000256" key="3">
    <source>
        <dbReference type="ARBA" id="ARBA00038088"/>
    </source>
</evidence>
<dbReference type="Pfam" id="PF00004">
    <property type="entry name" value="AAA"/>
    <property type="match status" value="1"/>
</dbReference>
<sequence length="496" mass="54266">MSLAEQLGEYVAACFTGIWITSLEQSEAVREINQLCRESDWNLATWNIASGLQIGGQAVEEPVNDPLAVINAASAMAGEDGTSMLVLENFHRFLQSAETIQAVVRQVIGGKATRTILVVLAPIVQLPTELEKLFVVLDHALPSRVQLREIATAIATEPGEIPSDDQFERVLDAATGLTRYEAENAFALSLVRNSTLTAETLWQQKSQMLTKSGTLKLYQGDVDFSSLGGLSSLKAFTRRALLHSNHKNRLARPRGVMLLSPPGCGKSEFCKALGLEVGRPVLQLDVGSLMGSLVGQSEERTRHALQIVDAMAPCVLMIDEVEKAFAGVGGSGSNDSGVSSRMFGSVLSWLNDHESDVFVVCTANDASKLPPEFSRAERFDGVFFVDLPERKQKDQIWSLYLDRFDLDHDQKRPTDDQWTGAEIRSCCRLAALLDLPLVQAAQNVVPVAVTSSESIERLRSWASGRCLDADSPGIFQHRKAKSNRRRQVSRSDPSAN</sequence>
<dbReference type="InterPro" id="IPR052381">
    <property type="entry name" value="AAA_domain_protein"/>
</dbReference>
<evidence type="ECO:0000256" key="1">
    <source>
        <dbReference type="ARBA" id="ARBA00022741"/>
    </source>
</evidence>
<accession>A0ABT7PPE2</accession>
<feature type="domain" description="AAA+ ATPase" evidence="5">
    <location>
        <begin position="252"/>
        <end position="389"/>
    </location>
</feature>
<dbReference type="Proteomes" id="UP001239462">
    <property type="component" value="Unassembled WGS sequence"/>
</dbReference>
<keyword evidence="1" id="KW-0547">Nucleotide-binding</keyword>
<evidence type="ECO:0000259" key="5">
    <source>
        <dbReference type="SMART" id="SM00382"/>
    </source>
</evidence>
<evidence type="ECO:0000313" key="7">
    <source>
        <dbReference type="Proteomes" id="UP001239462"/>
    </source>
</evidence>
<dbReference type="EMBL" id="JASZZN010000019">
    <property type="protein sequence ID" value="MDM4018154.1"/>
    <property type="molecule type" value="Genomic_DNA"/>
</dbReference>
<evidence type="ECO:0000256" key="4">
    <source>
        <dbReference type="ARBA" id="ARBA00040480"/>
    </source>
</evidence>
<organism evidence="6 7">
    <name type="scientific">Roseiconus lacunae</name>
    <dbReference type="NCBI Taxonomy" id="2605694"/>
    <lineage>
        <taxon>Bacteria</taxon>
        <taxon>Pseudomonadati</taxon>
        <taxon>Planctomycetota</taxon>
        <taxon>Planctomycetia</taxon>
        <taxon>Pirellulales</taxon>
        <taxon>Pirellulaceae</taxon>
        <taxon>Roseiconus</taxon>
    </lineage>
</organism>
<keyword evidence="7" id="KW-1185">Reference proteome</keyword>